<dbReference type="Gene3D" id="3.40.1700.10">
    <property type="entry name" value="DNA integrity scanning protein, DisA, N-terminal domain"/>
    <property type="match status" value="1"/>
</dbReference>
<evidence type="ECO:0000256" key="1">
    <source>
        <dbReference type="ARBA" id="ARBA00000877"/>
    </source>
</evidence>
<keyword evidence="4 10" id="KW-0812">Transmembrane</keyword>
<dbReference type="PIRSF" id="PIRSF004793">
    <property type="entry name" value="UCP004793"/>
    <property type="match status" value="1"/>
</dbReference>
<dbReference type="GO" id="GO:0006171">
    <property type="term" value="P:cAMP biosynthetic process"/>
    <property type="evidence" value="ECO:0007669"/>
    <property type="project" value="InterPro"/>
</dbReference>
<dbReference type="InterPro" id="IPR014046">
    <property type="entry name" value="C-di-AMP_synthase"/>
</dbReference>
<organism evidence="12 13">
    <name type="scientific">Pseudolactococcus insecticola</name>
    <dbReference type="NCBI Taxonomy" id="2709158"/>
    <lineage>
        <taxon>Bacteria</taxon>
        <taxon>Bacillati</taxon>
        <taxon>Bacillota</taxon>
        <taxon>Bacilli</taxon>
        <taxon>Lactobacillales</taxon>
        <taxon>Streptococcaceae</taxon>
        <taxon>Pseudolactococcus</taxon>
    </lineage>
</organism>
<evidence type="ECO:0000256" key="7">
    <source>
        <dbReference type="ARBA" id="ARBA00022840"/>
    </source>
</evidence>
<reference evidence="12 13" key="1">
    <citation type="submission" date="2020-02" db="EMBL/GenBank/DDBJ databases">
        <title>Draft genome sequence of Lactococcus sp. Hs20B0-1.</title>
        <authorList>
            <person name="Noda S."/>
            <person name="Yuki M."/>
            <person name="Ohkuma M."/>
        </authorList>
    </citation>
    <scope>NUCLEOTIDE SEQUENCE [LARGE SCALE GENOMIC DNA]</scope>
    <source>
        <strain evidence="12 13">Hs20B0-1</strain>
    </source>
</reference>
<evidence type="ECO:0000256" key="5">
    <source>
        <dbReference type="ARBA" id="ARBA00022695"/>
    </source>
</evidence>
<comment type="similarity">
    <text evidence="10">Belongs to the adenylate cyclase family. DacA/CdaA subfamily.</text>
</comment>
<accession>A0A6A0BAA4</accession>
<keyword evidence="13" id="KW-1185">Reference proteome</keyword>
<sequence>MNDFNQIFNLQYWQEIIQINLTPWRLFIALVDIGLITFLIYKALRSVQGTKLMTLVRGVLLFILLKVISGWLGLGTFEWLLNQVITYGVIAAVIIFQPEIRRGLESLGRTTNVFSFGMNGDNTQRKSSHIKAYEKSFDYMSERKIGALIVIEQSQTLEEYISTGIRLDADITAELLINIFIPNTPLHDGAVIIQNDKIVVTSAYLPLTENGKISKEFGTRHRAAIGVSEVSDAITLIVSEETGAISITHNGEFMPDLSKSEFHDFLIKNLSESAAPNRRDKFLKKIKTSHNNKQVKKGGSNEK</sequence>
<dbReference type="GO" id="GO:0106408">
    <property type="term" value="F:diadenylate cyclase activity"/>
    <property type="evidence" value="ECO:0007669"/>
    <property type="project" value="UniProtKB-EC"/>
</dbReference>
<dbReference type="EC" id="2.7.7.85" evidence="10"/>
<feature type="transmembrane region" description="Helical" evidence="10">
    <location>
        <begin position="55"/>
        <end position="73"/>
    </location>
</feature>
<keyword evidence="8 10" id="KW-1133">Transmembrane helix</keyword>
<name>A0A6A0BAA4_9LACT</name>
<comment type="catalytic activity">
    <reaction evidence="1 10">
        <text>2 ATP = 3',3'-c-di-AMP + 2 diphosphate</text>
        <dbReference type="Rhea" id="RHEA:35655"/>
        <dbReference type="ChEBI" id="CHEBI:30616"/>
        <dbReference type="ChEBI" id="CHEBI:33019"/>
        <dbReference type="ChEBI" id="CHEBI:71500"/>
        <dbReference type="EC" id="2.7.7.85"/>
    </reaction>
</comment>
<evidence type="ECO:0000256" key="2">
    <source>
        <dbReference type="ARBA" id="ARBA00022475"/>
    </source>
</evidence>
<dbReference type="InterPro" id="IPR045585">
    <property type="entry name" value="CdaA_N"/>
</dbReference>
<dbReference type="AlphaFoldDB" id="A0A6A0BAA4"/>
<dbReference type="InterPro" id="IPR036888">
    <property type="entry name" value="DNA_integrity_DisA_N_sf"/>
</dbReference>
<dbReference type="Pfam" id="PF02457">
    <property type="entry name" value="DAC"/>
    <property type="match status" value="1"/>
</dbReference>
<evidence type="ECO:0000256" key="3">
    <source>
        <dbReference type="ARBA" id="ARBA00022679"/>
    </source>
</evidence>
<evidence type="ECO:0000256" key="4">
    <source>
        <dbReference type="ARBA" id="ARBA00022692"/>
    </source>
</evidence>
<dbReference type="InterPro" id="IPR003390">
    <property type="entry name" value="DNA_integrity_scan_DisA_N"/>
</dbReference>
<keyword evidence="5 10" id="KW-0548">Nucleotidyltransferase</keyword>
<dbReference type="PANTHER" id="PTHR34185">
    <property type="entry name" value="DIADENYLATE CYCLASE"/>
    <property type="match status" value="1"/>
</dbReference>
<dbReference type="InterPro" id="IPR034701">
    <property type="entry name" value="CdaA"/>
</dbReference>
<evidence type="ECO:0000256" key="10">
    <source>
        <dbReference type="HAMAP-Rule" id="MF_01499"/>
    </source>
</evidence>
<feature type="transmembrane region" description="Helical" evidence="10">
    <location>
        <begin position="79"/>
        <end position="96"/>
    </location>
</feature>
<evidence type="ECO:0000256" key="6">
    <source>
        <dbReference type="ARBA" id="ARBA00022741"/>
    </source>
</evidence>
<comment type="function">
    <text evidence="10">Catalyzes the condensation of 2 ATP molecules into cyclic di-AMP (c-di-AMP), a second messenger used to regulate differing processes in different bacteria.</text>
</comment>
<dbReference type="PANTHER" id="PTHR34185:SF1">
    <property type="entry name" value="DIADENYLATE CYCLASE"/>
    <property type="match status" value="1"/>
</dbReference>
<keyword evidence="3 10" id="KW-0808">Transferase</keyword>
<keyword evidence="7 10" id="KW-0067">ATP-binding</keyword>
<dbReference type="EMBL" id="BLLH01000005">
    <property type="protein sequence ID" value="GFH40757.1"/>
    <property type="molecule type" value="Genomic_DNA"/>
</dbReference>
<dbReference type="PROSITE" id="PS51794">
    <property type="entry name" value="DAC"/>
    <property type="match status" value="1"/>
</dbReference>
<feature type="transmembrane region" description="Helical" evidence="10">
    <location>
        <begin position="24"/>
        <end position="43"/>
    </location>
</feature>
<dbReference type="SUPFAM" id="SSF143597">
    <property type="entry name" value="YojJ-like"/>
    <property type="match status" value="1"/>
</dbReference>
<dbReference type="GO" id="GO:0005524">
    <property type="term" value="F:ATP binding"/>
    <property type="evidence" value="ECO:0007669"/>
    <property type="project" value="UniProtKB-UniRule"/>
</dbReference>
<feature type="domain" description="DAC" evidence="11">
    <location>
        <begin position="97"/>
        <end position="259"/>
    </location>
</feature>
<comment type="caution">
    <text evidence="12">The sequence shown here is derived from an EMBL/GenBank/DDBJ whole genome shotgun (WGS) entry which is preliminary data.</text>
</comment>
<keyword evidence="2 10" id="KW-1003">Cell membrane</keyword>
<dbReference type="InterPro" id="IPR050338">
    <property type="entry name" value="DisA"/>
</dbReference>
<protein>
    <recommendedName>
        <fullName evidence="10">Diadenylate cyclase</fullName>
        <shortName evidence="10">DAC</shortName>
        <ecNumber evidence="10">2.7.7.85</ecNumber>
    </recommendedName>
    <alternativeName>
        <fullName evidence="10">Cyclic-di-AMP synthase</fullName>
        <shortName evidence="10">c-di-AMP synthase</shortName>
    </alternativeName>
</protein>
<comment type="caution">
    <text evidence="10">Lacks conserved residue(s) required for the propagation of feature annotation.</text>
</comment>
<evidence type="ECO:0000256" key="9">
    <source>
        <dbReference type="ARBA" id="ARBA00023136"/>
    </source>
</evidence>
<dbReference type="Pfam" id="PF19293">
    <property type="entry name" value="CdaA_N"/>
    <property type="match status" value="1"/>
</dbReference>
<keyword evidence="9 10" id="KW-0472">Membrane</keyword>
<dbReference type="NCBIfam" id="TIGR00159">
    <property type="entry name" value="diadenylate cyclase CdaA"/>
    <property type="match status" value="1"/>
</dbReference>
<evidence type="ECO:0000256" key="8">
    <source>
        <dbReference type="ARBA" id="ARBA00022989"/>
    </source>
</evidence>
<evidence type="ECO:0000259" key="11">
    <source>
        <dbReference type="PROSITE" id="PS51794"/>
    </source>
</evidence>
<evidence type="ECO:0000313" key="13">
    <source>
        <dbReference type="Proteomes" id="UP000475928"/>
    </source>
</evidence>
<keyword evidence="6 10" id="KW-0547">Nucleotide-binding</keyword>
<proteinExistence type="inferred from homology"/>
<dbReference type="Proteomes" id="UP000475928">
    <property type="component" value="Unassembled WGS sequence"/>
</dbReference>
<dbReference type="RefSeq" id="WP_172356575.1">
    <property type="nucleotide sequence ID" value="NZ_BLLH01000005.1"/>
</dbReference>
<evidence type="ECO:0000313" key="12">
    <source>
        <dbReference type="EMBL" id="GFH40757.1"/>
    </source>
</evidence>
<dbReference type="FunFam" id="3.40.1700.10:FF:000002">
    <property type="entry name" value="Diadenylate cyclase"/>
    <property type="match status" value="1"/>
</dbReference>
<comment type="subunit">
    <text evidence="10">Probably a homodimer.</text>
</comment>
<gene>
    <name evidence="12" type="primary">yedA</name>
    <name evidence="10" type="synonym">dacA</name>
    <name evidence="12" type="ORF">Hs20B_11550</name>
</gene>
<dbReference type="GO" id="GO:0004016">
    <property type="term" value="F:adenylate cyclase activity"/>
    <property type="evidence" value="ECO:0007669"/>
    <property type="project" value="UniProtKB-UniRule"/>
</dbReference>
<dbReference type="HAMAP" id="MF_01499">
    <property type="entry name" value="DacA"/>
    <property type="match status" value="1"/>
</dbReference>